<keyword evidence="11" id="KW-1185">Reference proteome</keyword>
<feature type="domain" description="PpiC" evidence="9">
    <location>
        <begin position="209"/>
        <end position="300"/>
    </location>
</feature>
<dbReference type="PANTHER" id="PTHR47245:SF1">
    <property type="entry name" value="FOLDASE PROTEIN PRSA"/>
    <property type="match status" value="1"/>
</dbReference>
<evidence type="ECO:0000256" key="3">
    <source>
        <dbReference type="ARBA" id="ARBA00022729"/>
    </source>
</evidence>
<dbReference type="SUPFAM" id="SSF109998">
    <property type="entry name" value="Triger factor/SurA peptide-binding domain-like"/>
    <property type="match status" value="1"/>
</dbReference>
<dbReference type="EMBL" id="JAQIFT010000061">
    <property type="protein sequence ID" value="MDA3733342.1"/>
    <property type="molecule type" value="Genomic_DNA"/>
</dbReference>
<feature type="signal peptide" evidence="8">
    <location>
        <begin position="1"/>
        <end position="28"/>
    </location>
</feature>
<dbReference type="Pfam" id="PF13145">
    <property type="entry name" value="Rotamase_2"/>
    <property type="match status" value="1"/>
</dbReference>
<dbReference type="Gene3D" id="3.10.50.40">
    <property type="match status" value="1"/>
</dbReference>
<evidence type="ECO:0000313" key="11">
    <source>
        <dbReference type="Proteomes" id="UP001169242"/>
    </source>
</evidence>
<proteinExistence type="predicted"/>
<dbReference type="PANTHER" id="PTHR47245">
    <property type="entry name" value="PEPTIDYLPROLYL ISOMERASE"/>
    <property type="match status" value="1"/>
</dbReference>
<protein>
    <recommendedName>
        <fullName evidence="2">peptidylprolyl isomerase</fullName>
        <ecNumber evidence="2">5.2.1.8</ecNumber>
    </recommendedName>
</protein>
<dbReference type="InterPro" id="IPR046357">
    <property type="entry name" value="PPIase_dom_sf"/>
</dbReference>
<reference evidence="10" key="1">
    <citation type="journal article" date="2023" name="Int. J. Syst. Evol. Microbiol.">
        <title>&lt;i&gt;Holtiella tumoricola&lt;/i&gt; gen. nov. sp. nov., isolated from a human clinical sample.</title>
        <authorList>
            <person name="Allen-Vercoe E."/>
            <person name="Daigneault M.C."/>
            <person name="Vancuren S.J."/>
            <person name="Cochrane K."/>
            <person name="O'Neal L.L."/>
            <person name="Sankaranarayanan K."/>
            <person name="Lawson P.A."/>
        </authorList>
    </citation>
    <scope>NUCLEOTIDE SEQUENCE</scope>
    <source>
        <strain evidence="10">CC70A</strain>
    </source>
</reference>
<evidence type="ECO:0000256" key="5">
    <source>
        <dbReference type="ARBA" id="ARBA00023235"/>
    </source>
</evidence>
<keyword evidence="5 6" id="KW-0413">Isomerase</keyword>
<dbReference type="AlphaFoldDB" id="A0AA42DQE7"/>
<dbReference type="Gene3D" id="1.10.4030.10">
    <property type="entry name" value="Porin chaperone SurA, peptide-binding domain"/>
    <property type="match status" value="1"/>
</dbReference>
<dbReference type="Pfam" id="PF13624">
    <property type="entry name" value="SurA_N_3"/>
    <property type="match status" value="1"/>
</dbReference>
<dbReference type="Proteomes" id="UP001169242">
    <property type="component" value="Unassembled WGS sequence"/>
</dbReference>
<gene>
    <name evidence="10" type="ORF">PBV87_17825</name>
</gene>
<dbReference type="SUPFAM" id="SSF54534">
    <property type="entry name" value="FKBP-like"/>
    <property type="match status" value="1"/>
</dbReference>
<name>A0AA42DQE7_9FIRM</name>
<evidence type="ECO:0000256" key="8">
    <source>
        <dbReference type="SAM" id="SignalP"/>
    </source>
</evidence>
<evidence type="ECO:0000256" key="6">
    <source>
        <dbReference type="PROSITE-ProRule" id="PRU00278"/>
    </source>
</evidence>
<evidence type="ECO:0000313" key="10">
    <source>
        <dbReference type="EMBL" id="MDA3733342.1"/>
    </source>
</evidence>
<evidence type="ECO:0000256" key="1">
    <source>
        <dbReference type="ARBA" id="ARBA00000971"/>
    </source>
</evidence>
<dbReference type="RefSeq" id="WP_053982845.1">
    <property type="nucleotide sequence ID" value="NZ_JAQIFT010000061.1"/>
</dbReference>
<evidence type="ECO:0000256" key="4">
    <source>
        <dbReference type="ARBA" id="ARBA00023110"/>
    </source>
</evidence>
<dbReference type="EC" id="5.2.1.8" evidence="2"/>
<dbReference type="GO" id="GO:0003755">
    <property type="term" value="F:peptidyl-prolyl cis-trans isomerase activity"/>
    <property type="evidence" value="ECO:0007669"/>
    <property type="project" value="UniProtKB-KW"/>
</dbReference>
<dbReference type="InterPro" id="IPR027304">
    <property type="entry name" value="Trigger_fact/SurA_dom_sf"/>
</dbReference>
<organism evidence="10 11">
    <name type="scientific">Holtiella tumoricola</name>
    <dbReference type="NCBI Taxonomy" id="3018743"/>
    <lineage>
        <taxon>Bacteria</taxon>
        <taxon>Bacillati</taxon>
        <taxon>Bacillota</taxon>
        <taxon>Clostridia</taxon>
        <taxon>Lachnospirales</taxon>
        <taxon>Cellulosilyticaceae</taxon>
        <taxon>Holtiella</taxon>
    </lineage>
</organism>
<dbReference type="PROSITE" id="PS51257">
    <property type="entry name" value="PROKAR_LIPOPROTEIN"/>
    <property type="match status" value="1"/>
</dbReference>
<feature type="compositionally biased region" description="Basic and acidic residues" evidence="7">
    <location>
        <begin position="42"/>
        <end position="53"/>
    </location>
</feature>
<evidence type="ECO:0000256" key="7">
    <source>
        <dbReference type="SAM" id="MobiDB-lite"/>
    </source>
</evidence>
<accession>A0AA42DQE7</accession>
<evidence type="ECO:0000259" key="9">
    <source>
        <dbReference type="PROSITE" id="PS50198"/>
    </source>
</evidence>
<dbReference type="PROSITE" id="PS50198">
    <property type="entry name" value="PPIC_PPIASE_2"/>
    <property type="match status" value="1"/>
</dbReference>
<keyword evidence="3 8" id="KW-0732">Signal</keyword>
<dbReference type="InterPro" id="IPR050245">
    <property type="entry name" value="PrsA_foldase"/>
</dbReference>
<comment type="caution">
    <text evidence="10">The sequence shown here is derived from an EMBL/GenBank/DDBJ whole genome shotgun (WGS) entry which is preliminary data.</text>
</comment>
<keyword evidence="4 6" id="KW-0697">Rotamase</keyword>
<feature type="region of interest" description="Disordered" evidence="7">
    <location>
        <begin position="28"/>
        <end position="53"/>
    </location>
</feature>
<feature type="chain" id="PRO_5041377715" description="peptidylprolyl isomerase" evidence="8">
    <location>
        <begin position="29"/>
        <end position="351"/>
    </location>
</feature>
<dbReference type="InterPro" id="IPR000297">
    <property type="entry name" value="PPIase_PpiC"/>
</dbReference>
<sequence>MKKFKKLVAILGLAAITVAAVGCSQAEAKSNEDTTNAAAQEKTQEETDKEKAEQEKIVVADVNGETISLADLNSELVYLEQLLMMQFGENFKENEDAMAYYKEQQKLILDYLIESKLVVQQAGENGINVTDEEIKEQIEQVKQANGITTDEAYETALAQQGLTPETYSQFIKESLIIAQTMELVTKDVTTNEDEVKAYYDDNIAKYTKAAGANMAHILVATEDEAKQVKKEYEEGKTFEELASTYGTDGTKDQGGSLGYIPYDSQQYDADFLAGAKGLKEGEVSAPVKTQFGYHLIKVTDVQSEPVVTPFEDVKAAAEQTVLQDKQYGVFEEYLKGIREKATIEIFEDKLN</sequence>
<evidence type="ECO:0000256" key="2">
    <source>
        <dbReference type="ARBA" id="ARBA00013194"/>
    </source>
</evidence>
<comment type="catalytic activity">
    <reaction evidence="1">
        <text>[protein]-peptidylproline (omega=180) = [protein]-peptidylproline (omega=0)</text>
        <dbReference type="Rhea" id="RHEA:16237"/>
        <dbReference type="Rhea" id="RHEA-COMP:10747"/>
        <dbReference type="Rhea" id="RHEA-COMP:10748"/>
        <dbReference type="ChEBI" id="CHEBI:83833"/>
        <dbReference type="ChEBI" id="CHEBI:83834"/>
        <dbReference type="EC" id="5.2.1.8"/>
    </reaction>
</comment>